<feature type="region of interest" description="Disordered" evidence="1">
    <location>
        <begin position="66"/>
        <end position="103"/>
    </location>
</feature>
<feature type="compositionally biased region" description="Polar residues" evidence="1">
    <location>
        <begin position="508"/>
        <end position="524"/>
    </location>
</feature>
<feature type="compositionally biased region" description="Basic and acidic residues" evidence="1">
    <location>
        <begin position="848"/>
        <end position="865"/>
    </location>
</feature>
<feature type="compositionally biased region" description="Low complexity" evidence="1">
    <location>
        <begin position="133"/>
        <end position="150"/>
    </location>
</feature>
<feature type="compositionally biased region" description="Low complexity" evidence="1">
    <location>
        <begin position="1213"/>
        <end position="1223"/>
    </location>
</feature>
<keyword evidence="3" id="KW-1185">Reference proteome</keyword>
<feature type="compositionally biased region" description="Acidic residues" evidence="1">
    <location>
        <begin position="228"/>
        <end position="237"/>
    </location>
</feature>
<proteinExistence type="predicted"/>
<feature type="region of interest" description="Disordered" evidence="1">
    <location>
        <begin position="831"/>
        <end position="1035"/>
    </location>
</feature>
<feature type="compositionally biased region" description="Basic and acidic residues" evidence="1">
    <location>
        <begin position="1"/>
        <end position="12"/>
    </location>
</feature>
<feature type="compositionally biased region" description="Basic and acidic residues" evidence="1">
    <location>
        <begin position="77"/>
        <end position="93"/>
    </location>
</feature>
<sequence length="1244" mass="132718">MATESMRGRSDEATLDSQPESAINIDANPQHDERPHLNGDALGAPSPDDIENKVIQDIVDDLIHSTEVSVSGGSDNEASKSDVSKLKDGERGHGRTSSAVKKLASFKAISVNKTFLTSKGATSTTPIKPSEKTTPSTGTTPASSGTLTASRPRLVAKSGSGLVAKTSGANGGKPGAAPDPNAVWNKNRPVPPPPPKNYTDEELKKYGIHMASRLQADDGKGGQANWADIDDDDEDWAPDTITWKDGTKVTIPHTEEHPPAPPQEPAPSPAPAPTTISAPRLVTKDINVNEKTKSPAPTPSVIVKPGVLASGKGLVLKGAPEKPTLVAKPPAPPTPVKSPWAPIPKVDKVSPVLADAPATTSHKPLHKDTSTWNTSTPPPHPPKEIAADDFSRAPWREGPSGAGRELYNSQSGRYEPVSDRRGSFRADPSHGARQPALLQRQNHDYQGAPDYTGSLQAGRPNEQALPYGRRRGSSNVSGGSGTYMQRLKTHDQALPPPEVLSTRRESLTGRSDSPASPRNYSPSGMQGGPRHAQGWPPRVSPALAHSVPVDPGAQQAVPPAVQPLEDELELQRKIMRERRDLAMKRRLEQEAKEEAEKKERIRLKLEALGPAPESNSAKKAAVKDHAATPTHIQAREPVSSQQVTPTTESATNEKAPSVSTLGDSTKSESLPNGISNQPLPSPDSVDSRPQPGSSHPNAWPNPPRQSDRYAAASWGPQPAGKNVWGAPNNNRTLGNGTFITDIGATQPTQPPMKAAGPGPIAPPSSVRLPPVESVAPAAARLPPIGPPKQRSGRLSAQERDAKQNAWVSGVRLQDDAFSRILNTQYEEREHQLQQEGRTINDLQPVIKDTWRPTKLSEDGRRDETAPKQSIKLGAENSWVGSEVNPIPAQPAMVVGSSPGTQGIAPTREAAPASILATANTTAQPTRGSRFFPTPRDRSDDRAESQRQGSPSPPPPDMLGHPAFDGDVAHPHVSLPKPPVVVRLPPVAPTEPRAAARETPHSPQASSQPAHSGWSSQHATREHDPRHAVNTSVNSQSWQAKFDSLLGGRKAHAGPQSPVVDAAAHSYHREPAPALPRTLNRALDKDPSVTTKVRDEECFEEQEMGSLPPVRLPHDVPENVWTPSPAPKPLPKKLWPIPSSAEPISFPVDMSGSGTIWRIKFPGYEKALTVPFGRSRSNPRRGGAPRGGRHGSAPSHPRSSKARDNNSSYANEQGASTSASAPSRGGRGGFRGGREGWNRSNPIQT</sequence>
<evidence type="ECO:0000313" key="3">
    <source>
        <dbReference type="Proteomes" id="UP001239445"/>
    </source>
</evidence>
<feature type="region of interest" description="Disordered" evidence="1">
    <location>
        <begin position="1167"/>
        <end position="1244"/>
    </location>
</feature>
<evidence type="ECO:0000256" key="1">
    <source>
        <dbReference type="SAM" id="MobiDB-lite"/>
    </source>
</evidence>
<dbReference type="EMBL" id="MU839840">
    <property type="protein sequence ID" value="KAK1751975.1"/>
    <property type="molecule type" value="Genomic_DNA"/>
</dbReference>
<feature type="compositionally biased region" description="Polar residues" evidence="1">
    <location>
        <begin position="66"/>
        <end position="76"/>
    </location>
</feature>
<accession>A0AAJ0B699</accession>
<feature type="region of interest" description="Disordered" evidence="1">
    <location>
        <begin position="1"/>
        <end position="50"/>
    </location>
</feature>
<evidence type="ECO:0000313" key="2">
    <source>
        <dbReference type="EMBL" id="KAK1751975.1"/>
    </source>
</evidence>
<feature type="region of interest" description="Disordered" evidence="1">
    <location>
        <begin position="603"/>
        <end position="807"/>
    </location>
</feature>
<reference evidence="2" key="1">
    <citation type="submission" date="2023-06" db="EMBL/GenBank/DDBJ databases">
        <title>Genome-scale phylogeny and comparative genomics of the fungal order Sordariales.</title>
        <authorList>
            <consortium name="Lawrence Berkeley National Laboratory"/>
            <person name="Hensen N."/>
            <person name="Bonometti L."/>
            <person name="Westerberg I."/>
            <person name="Brannstrom I.O."/>
            <person name="Guillou S."/>
            <person name="Cros-Aarteil S."/>
            <person name="Calhoun S."/>
            <person name="Haridas S."/>
            <person name="Kuo A."/>
            <person name="Mondo S."/>
            <person name="Pangilinan J."/>
            <person name="Riley R."/>
            <person name="Labutti K."/>
            <person name="Andreopoulos B."/>
            <person name="Lipzen A."/>
            <person name="Chen C."/>
            <person name="Yanf M."/>
            <person name="Daum C."/>
            <person name="Ng V."/>
            <person name="Clum A."/>
            <person name="Steindorff A."/>
            <person name="Ohm R."/>
            <person name="Martin F."/>
            <person name="Silar P."/>
            <person name="Natvig D."/>
            <person name="Lalanne C."/>
            <person name="Gautier V."/>
            <person name="Ament-Velasquez S.L."/>
            <person name="Kruys A."/>
            <person name="Hutchinson M.I."/>
            <person name="Powell A.J."/>
            <person name="Barry K."/>
            <person name="Miller A.N."/>
            <person name="Grigoriev I.V."/>
            <person name="Debuchy R."/>
            <person name="Gladieux P."/>
            <person name="Thoren M.H."/>
            <person name="Johannesson H."/>
        </authorList>
    </citation>
    <scope>NUCLEOTIDE SEQUENCE</scope>
    <source>
        <strain evidence="2">PSN4</strain>
    </source>
</reference>
<feature type="compositionally biased region" description="Low complexity" evidence="1">
    <location>
        <begin position="1172"/>
        <end position="1181"/>
    </location>
</feature>
<gene>
    <name evidence="2" type="ORF">QBC47DRAFT_424923</name>
</gene>
<feature type="compositionally biased region" description="Basic and acidic residues" evidence="1">
    <location>
        <begin position="934"/>
        <end position="944"/>
    </location>
</feature>
<name>A0AAJ0B699_9PEZI</name>
<feature type="compositionally biased region" description="Polar residues" evidence="1">
    <location>
        <begin position="115"/>
        <end position="127"/>
    </location>
</feature>
<feature type="compositionally biased region" description="Basic and acidic residues" evidence="1">
    <location>
        <begin position="381"/>
        <end position="395"/>
    </location>
</feature>
<feature type="compositionally biased region" description="Polar residues" evidence="1">
    <location>
        <begin position="1000"/>
        <end position="1017"/>
    </location>
</feature>
<feature type="compositionally biased region" description="Polar residues" evidence="1">
    <location>
        <begin position="638"/>
        <end position="678"/>
    </location>
</feature>
<feature type="compositionally biased region" description="Polar residues" evidence="1">
    <location>
        <begin position="916"/>
        <end position="926"/>
    </location>
</feature>
<comment type="caution">
    <text evidence="2">The sequence shown here is derived from an EMBL/GenBank/DDBJ whole genome shotgun (WGS) entry which is preliminary data.</text>
</comment>
<feature type="region of interest" description="Disordered" evidence="1">
    <location>
        <begin position="115"/>
        <end position="304"/>
    </location>
</feature>
<dbReference type="AlphaFoldDB" id="A0AAJ0B699"/>
<feature type="compositionally biased region" description="Pro residues" evidence="1">
    <location>
        <begin position="259"/>
        <end position="272"/>
    </location>
</feature>
<feature type="compositionally biased region" description="Polar residues" evidence="1">
    <location>
        <begin position="727"/>
        <end position="747"/>
    </location>
</feature>
<organism evidence="2 3">
    <name type="scientific">Echria macrotheca</name>
    <dbReference type="NCBI Taxonomy" id="438768"/>
    <lineage>
        <taxon>Eukaryota</taxon>
        <taxon>Fungi</taxon>
        <taxon>Dikarya</taxon>
        <taxon>Ascomycota</taxon>
        <taxon>Pezizomycotina</taxon>
        <taxon>Sordariomycetes</taxon>
        <taxon>Sordariomycetidae</taxon>
        <taxon>Sordariales</taxon>
        <taxon>Schizotheciaceae</taxon>
        <taxon>Echria</taxon>
    </lineage>
</organism>
<protein>
    <submittedName>
        <fullName evidence="2">Uncharacterized protein</fullName>
    </submittedName>
</protein>
<feature type="region of interest" description="Disordered" evidence="1">
    <location>
        <begin position="321"/>
        <end position="561"/>
    </location>
</feature>
<feature type="compositionally biased region" description="Basic and acidic residues" evidence="1">
    <location>
        <begin position="416"/>
        <end position="430"/>
    </location>
</feature>
<dbReference type="Proteomes" id="UP001239445">
    <property type="component" value="Unassembled WGS sequence"/>
</dbReference>